<evidence type="ECO:0000259" key="11">
    <source>
        <dbReference type="PROSITE" id="PS51760"/>
    </source>
</evidence>
<dbReference type="PANTHER" id="PTHR31490">
    <property type="entry name" value="GLYCOSYL HYDROLASE"/>
    <property type="match status" value="1"/>
</dbReference>
<keyword evidence="5 9" id="KW-0378">Hydrolase</keyword>
<dbReference type="EC" id="3.2.1.8" evidence="9"/>
<evidence type="ECO:0000313" key="13">
    <source>
        <dbReference type="Proteomes" id="UP001319883"/>
    </source>
</evidence>
<evidence type="ECO:0000256" key="2">
    <source>
        <dbReference type="ARBA" id="ARBA00007495"/>
    </source>
</evidence>
<evidence type="ECO:0000256" key="7">
    <source>
        <dbReference type="ARBA" id="ARBA00023295"/>
    </source>
</evidence>
<evidence type="ECO:0000256" key="1">
    <source>
        <dbReference type="ARBA" id="ARBA00000681"/>
    </source>
</evidence>
<comment type="caution">
    <text evidence="12">The sequence shown here is derived from an EMBL/GenBank/DDBJ whole genome shotgun (WGS) entry which is preliminary data.</text>
</comment>
<keyword evidence="8 9" id="KW-0624">Polysaccharide degradation</keyword>
<dbReference type="Pfam" id="PF00331">
    <property type="entry name" value="Glyco_hydro_10"/>
    <property type="match status" value="1"/>
</dbReference>
<dbReference type="Gene3D" id="3.20.20.80">
    <property type="entry name" value="Glycosidases"/>
    <property type="match status" value="1"/>
</dbReference>
<evidence type="ECO:0000256" key="10">
    <source>
        <dbReference type="SAM" id="SignalP"/>
    </source>
</evidence>
<name>A0ABS7X280_9GAMM</name>
<comment type="catalytic activity">
    <reaction evidence="1 9">
        <text>Endohydrolysis of (1-&gt;4)-beta-D-xylosidic linkages in xylans.</text>
        <dbReference type="EC" id="3.2.1.8"/>
    </reaction>
</comment>
<dbReference type="EMBL" id="JAGXFD010000001">
    <property type="protein sequence ID" value="MBZ9568087.1"/>
    <property type="molecule type" value="Genomic_DNA"/>
</dbReference>
<dbReference type="InterPro" id="IPR017853">
    <property type="entry name" value="GH"/>
</dbReference>
<dbReference type="PRINTS" id="PR00134">
    <property type="entry name" value="GLHYDRLASE10"/>
</dbReference>
<evidence type="ECO:0000256" key="4">
    <source>
        <dbReference type="ARBA" id="ARBA00022729"/>
    </source>
</evidence>
<feature type="domain" description="GH10" evidence="11">
    <location>
        <begin position="246"/>
        <end position="561"/>
    </location>
</feature>
<evidence type="ECO:0000313" key="12">
    <source>
        <dbReference type="EMBL" id="MBZ9568087.1"/>
    </source>
</evidence>
<evidence type="ECO:0000256" key="5">
    <source>
        <dbReference type="ARBA" id="ARBA00022801"/>
    </source>
</evidence>
<feature type="chain" id="PRO_5045562705" description="Beta-xylanase" evidence="10">
    <location>
        <begin position="26"/>
        <end position="564"/>
    </location>
</feature>
<dbReference type="Proteomes" id="UP001319883">
    <property type="component" value="Unassembled WGS sequence"/>
</dbReference>
<dbReference type="PROSITE" id="PS51760">
    <property type="entry name" value="GH10_2"/>
    <property type="match status" value="1"/>
</dbReference>
<keyword evidence="7 9" id="KW-0326">Glycosidase</keyword>
<evidence type="ECO:0000256" key="9">
    <source>
        <dbReference type="RuleBase" id="RU361174"/>
    </source>
</evidence>
<evidence type="ECO:0000256" key="6">
    <source>
        <dbReference type="ARBA" id="ARBA00023277"/>
    </source>
</evidence>
<keyword evidence="3" id="KW-0858">Xylan degradation</keyword>
<evidence type="ECO:0000256" key="3">
    <source>
        <dbReference type="ARBA" id="ARBA00022651"/>
    </source>
</evidence>
<dbReference type="InterPro" id="IPR044846">
    <property type="entry name" value="GH10"/>
</dbReference>
<organism evidence="12 13">
    <name type="scientific">Modicisalibacter tunisiensis</name>
    <dbReference type="NCBI Taxonomy" id="390637"/>
    <lineage>
        <taxon>Bacteria</taxon>
        <taxon>Pseudomonadati</taxon>
        <taxon>Pseudomonadota</taxon>
        <taxon>Gammaproteobacteria</taxon>
        <taxon>Oceanospirillales</taxon>
        <taxon>Halomonadaceae</taxon>
        <taxon>Modicisalibacter</taxon>
    </lineage>
</organism>
<reference evidence="12 13" key="1">
    <citation type="submission" date="2021-05" db="EMBL/GenBank/DDBJ databases">
        <title>Petroleum and Energy Research Collection (APPE): ex situ preservation of microbial diversity associated with the oil industry and exploitation of its biotechnological potential.</title>
        <authorList>
            <person name="Paixao C.T.M."/>
            <person name="Gomes M.B."/>
            <person name="Oliveira V.M."/>
        </authorList>
    </citation>
    <scope>NUCLEOTIDE SEQUENCE [LARGE SCALE GENOMIC DNA]</scope>
    <source>
        <strain evidence="12 13">LIT2</strain>
    </source>
</reference>
<dbReference type="SMART" id="SM00633">
    <property type="entry name" value="Glyco_10"/>
    <property type="match status" value="1"/>
</dbReference>
<keyword evidence="4 10" id="KW-0732">Signal</keyword>
<proteinExistence type="inferred from homology"/>
<dbReference type="PANTHER" id="PTHR31490:SF88">
    <property type="entry name" value="BETA-XYLANASE"/>
    <property type="match status" value="1"/>
</dbReference>
<dbReference type="InterPro" id="IPR001000">
    <property type="entry name" value="GH10_dom"/>
</dbReference>
<protein>
    <recommendedName>
        <fullName evidence="9">Beta-xylanase</fullName>
        <ecNumber evidence="9">3.2.1.8</ecNumber>
    </recommendedName>
</protein>
<keyword evidence="6 9" id="KW-0119">Carbohydrate metabolism</keyword>
<feature type="signal peptide" evidence="10">
    <location>
        <begin position="1"/>
        <end position="25"/>
    </location>
</feature>
<gene>
    <name evidence="12" type="ORF">KGQ91_10430</name>
</gene>
<comment type="similarity">
    <text evidence="2 9">Belongs to the glycosyl hydrolase 10 (cellulase F) family.</text>
</comment>
<sequence>MRNGIGVTVVLGVMAVLGIAGRAGAADDAAAVDLLAYDWSHLDGAVVAADGVRVSGLGRAIVPPADMADTPPTANPPINLRGPVLTLAGDFALTARLRLGTDGPPQARLTLYGALPVIQDEWRQPGEAMTLAVEGDTLRLVVQHVSGERETYTRAWRPADSVILALARRGERLALNVNGAPAVTMPAPAVLARKRLWLGLDTGVGHAFTLENLRLRPLGEASRVAVAPATLVSTPPAPDGLRALAARNAPHLAIGTAVATNPLLGDPGYARVLAREFSMVTPENAMKFQFIHPRPGRYAFAEADAIVDFAEHNGMAVHGHTLAWGEALPRWLSRGDYSDGELREILADHIATVVGRYKGRVAGWDVVNEPLEPFGPGLRRDSPWYRAMGADYIAFALRAAHRADPDAALYINEFACEERNAKSDALYRLARGLLADGVPLDGIGFQLHEDLTDDYRPVTAAAFRDNVRRFIDLGLAVRISEMDVNLHDDASPARLQQQAAYYASMLALARDIPAFSAFSTWGFTDRYSSLQDWWNPDGLGNGLIFDPALRPKPAYDALRRVLAR</sequence>
<dbReference type="SUPFAM" id="SSF51445">
    <property type="entry name" value="(Trans)glycosidases"/>
    <property type="match status" value="1"/>
</dbReference>
<keyword evidence="13" id="KW-1185">Reference proteome</keyword>
<accession>A0ABS7X280</accession>
<evidence type="ECO:0000256" key="8">
    <source>
        <dbReference type="ARBA" id="ARBA00023326"/>
    </source>
</evidence>
<dbReference type="RefSeq" id="WP_224415183.1">
    <property type="nucleotide sequence ID" value="NZ_JAGXFC010000001.1"/>
</dbReference>